<evidence type="ECO:0000256" key="2">
    <source>
        <dbReference type="ARBA" id="ARBA00022630"/>
    </source>
</evidence>
<evidence type="ECO:0000256" key="1">
    <source>
        <dbReference type="ARBA" id="ARBA00009183"/>
    </source>
</evidence>
<keyword evidence="5" id="KW-0560">Oxidoreductase</keyword>
<dbReference type="InterPro" id="IPR050346">
    <property type="entry name" value="FMO-like"/>
</dbReference>
<keyword evidence="6" id="KW-0503">Monooxygenase</keyword>
<evidence type="ECO:0000313" key="6">
    <source>
        <dbReference type="EMBL" id="KAF2240558.1"/>
    </source>
</evidence>
<dbReference type="AlphaFoldDB" id="A0A6A6HRW9"/>
<evidence type="ECO:0000256" key="5">
    <source>
        <dbReference type="ARBA" id="ARBA00023002"/>
    </source>
</evidence>
<dbReference type="PIRSF" id="PIRSF000332">
    <property type="entry name" value="FMO"/>
    <property type="match status" value="1"/>
</dbReference>
<dbReference type="InterPro" id="IPR036188">
    <property type="entry name" value="FAD/NAD-bd_sf"/>
</dbReference>
<dbReference type="PANTHER" id="PTHR23023">
    <property type="entry name" value="DIMETHYLANILINE MONOOXYGENASE"/>
    <property type="match status" value="1"/>
</dbReference>
<keyword evidence="3" id="KW-0274">FAD</keyword>
<dbReference type="GO" id="GO:0004499">
    <property type="term" value="F:N,N-dimethylaniline monooxygenase activity"/>
    <property type="evidence" value="ECO:0007669"/>
    <property type="project" value="InterPro"/>
</dbReference>
<gene>
    <name evidence="6" type="ORF">BU26DRAFT_611443</name>
</gene>
<organism evidence="6 7">
    <name type="scientific">Trematosphaeria pertusa</name>
    <dbReference type="NCBI Taxonomy" id="390896"/>
    <lineage>
        <taxon>Eukaryota</taxon>
        <taxon>Fungi</taxon>
        <taxon>Dikarya</taxon>
        <taxon>Ascomycota</taxon>
        <taxon>Pezizomycotina</taxon>
        <taxon>Dothideomycetes</taxon>
        <taxon>Pleosporomycetidae</taxon>
        <taxon>Pleosporales</taxon>
        <taxon>Massarineae</taxon>
        <taxon>Trematosphaeriaceae</taxon>
        <taxon>Trematosphaeria</taxon>
    </lineage>
</organism>
<reference evidence="6" key="1">
    <citation type="journal article" date="2020" name="Stud. Mycol.">
        <title>101 Dothideomycetes genomes: a test case for predicting lifestyles and emergence of pathogens.</title>
        <authorList>
            <person name="Haridas S."/>
            <person name="Albert R."/>
            <person name="Binder M."/>
            <person name="Bloem J."/>
            <person name="Labutti K."/>
            <person name="Salamov A."/>
            <person name="Andreopoulos B."/>
            <person name="Baker S."/>
            <person name="Barry K."/>
            <person name="Bills G."/>
            <person name="Bluhm B."/>
            <person name="Cannon C."/>
            <person name="Castanera R."/>
            <person name="Culley D."/>
            <person name="Daum C."/>
            <person name="Ezra D."/>
            <person name="Gonzalez J."/>
            <person name="Henrissat B."/>
            <person name="Kuo A."/>
            <person name="Liang C."/>
            <person name="Lipzen A."/>
            <person name="Lutzoni F."/>
            <person name="Magnuson J."/>
            <person name="Mondo S."/>
            <person name="Nolan M."/>
            <person name="Ohm R."/>
            <person name="Pangilinan J."/>
            <person name="Park H.-J."/>
            <person name="Ramirez L."/>
            <person name="Alfaro M."/>
            <person name="Sun H."/>
            <person name="Tritt A."/>
            <person name="Yoshinaga Y."/>
            <person name="Zwiers L.-H."/>
            <person name="Turgeon B."/>
            <person name="Goodwin S."/>
            <person name="Spatafora J."/>
            <person name="Crous P."/>
            <person name="Grigoriev I."/>
        </authorList>
    </citation>
    <scope>NUCLEOTIDE SEQUENCE</scope>
    <source>
        <strain evidence="6">CBS 122368</strain>
    </source>
</reference>
<keyword evidence="2" id="KW-0285">Flavoprotein</keyword>
<evidence type="ECO:0000256" key="4">
    <source>
        <dbReference type="ARBA" id="ARBA00022857"/>
    </source>
</evidence>
<dbReference type="InterPro" id="IPR000960">
    <property type="entry name" value="Flavin_mOase"/>
</dbReference>
<dbReference type="InterPro" id="IPR020946">
    <property type="entry name" value="Flavin_mOase-like"/>
</dbReference>
<dbReference type="Pfam" id="PF00743">
    <property type="entry name" value="FMO-like"/>
    <property type="match status" value="2"/>
</dbReference>
<dbReference type="GO" id="GO:0050661">
    <property type="term" value="F:NADP binding"/>
    <property type="evidence" value="ECO:0007669"/>
    <property type="project" value="InterPro"/>
</dbReference>
<protein>
    <submittedName>
        <fullName evidence="6">Putative dimethylaniline monooxygenase</fullName>
    </submittedName>
</protein>
<comment type="similarity">
    <text evidence="1">Belongs to the FMO family.</text>
</comment>
<keyword evidence="7" id="KW-1185">Reference proteome</keyword>
<dbReference type="Gene3D" id="3.50.50.60">
    <property type="entry name" value="FAD/NAD(P)-binding domain"/>
    <property type="match status" value="2"/>
</dbReference>
<dbReference type="GeneID" id="54589394"/>
<name>A0A6A6HRW9_9PLEO</name>
<dbReference type="Proteomes" id="UP000800094">
    <property type="component" value="Unassembled WGS sequence"/>
</dbReference>
<sequence>MEKGLESFDVIIIGAGLYGIQAARTYLAVHPSSNVVVFEGSSTIGGVWSKDRVYDAFWTQTPVGMAEFSDQRLPPVPELDSYYGFFPAKYVASYLESYVESREFAGRKLSSRIRLDSRVTRLEKKGGTCEWRAHIFVHNKSLRDEEEARNYTATAQKVIDATGLTSSPYMPSLPGLETFSGELVHQKDIAQSHVLHDSANHNVIVIGGAKSAADMAYAAAKVGKTVSWVIRKSGSGPASFALAQGSGSYKNSNEAFYTRLTALFLASVFVRARRREWSLAGFVEWLLYKTSMGMLFFSWIWKRVTARAWKGADYSGRQGKGDAWGESEDRGFHNLQPDTEIFWQNDSSGINQRPDFFSTIADRVTVYRSDIDRVCERGIHLADGNGTFVPADVLLCGTGWDIRSSYAHLNDATAHDLGLPVSQSLQSAQEALHCAALDTRAEAHILRRFPVLAHPPTYHSTPATLTPLRLYKAMLPVSDPSILFLGKIMLGNHFRTAEVQALWAVSVFDGTLSLPDEDAMEREITETVAWCRKRYLGKGQLGNWFWFDMVPYTDCLLEEIGLESHRGRKGLRDLVRPCFAEDLFGLIEEYKAKYHKREST</sequence>
<dbReference type="EMBL" id="ML987216">
    <property type="protein sequence ID" value="KAF2240558.1"/>
    <property type="molecule type" value="Genomic_DNA"/>
</dbReference>
<dbReference type="RefSeq" id="XP_033675562.1">
    <property type="nucleotide sequence ID" value="XM_033836064.1"/>
</dbReference>
<keyword evidence="4" id="KW-0521">NADP</keyword>
<dbReference type="GO" id="GO:0050660">
    <property type="term" value="F:flavin adenine dinucleotide binding"/>
    <property type="evidence" value="ECO:0007669"/>
    <property type="project" value="InterPro"/>
</dbReference>
<evidence type="ECO:0000313" key="7">
    <source>
        <dbReference type="Proteomes" id="UP000800094"/>
    </source>
</evidence>
<evidence type="ECO:0000256" key="3">
    <source>
        <dbReference type="ARBA" id="ARBA00022827"/>
    </source>
</evidence>
<dbReference type="SUPFAM" id="SSF51905">
    <property type="entry name" value="FAD/NAD(P)-binding domain"/>
    <property type="match status" value="2"/>
</dbReference>
<accession>A0A6A6HRW9</accession>
<proteinExistence type="inferred from homology"/>
<dbReference type="OrthoDB" id="2915840at2759"/>